<protein>
    <submittedName>
        <fullName evidence="2">Uncharacterized protein</fullName>
    </submittedName>
</protein>
<proteinExistence type="predicted"/>
<reference evidence="3" key="1">
    <citation type="journal article" date="2019" name="Int. J. Syst. Evol. Microbiol.">
        <title>The Global Catalogue of Microorganisms (GCM) 10K type strain sequencing project: providing services to taxonomists for standard genome sequencing and annotation.</title>
        <authorList>
            <consortium name="The Broad Institute Genomics Platform"/>
            <consortium name="The Broad Institute Genome Sequencing Center for Infectious Disease"/>
            <person name="Wu L."/>
            <person name="Ma J."/>
        </authorList>
    </citation>
    <scope>NUCLEOTIDE SEQUENCE [LARGE SCALE GENOMIC DNA]</scope>
    <source>
        <strain evidence="3">CGMCC 4.7152</strain>
    </source>
</reference>
<evidence type="ECO:0000256" key="1">
    <source>
        <dbReference type="SAM" id="SignalP"/>
    </source>
</evidence>
<comment type="caution">
    <text evidence="2">The sequence shown here is derived from an EMBL/GenBank/DDBJ whole genome shotgun (WGS) entry which is preliminary data.</text>
</comment>
<sequence>MTPATLPAAAPPSLPALAAALAAPTELAQAVGVLAAAGVPTAGLTLGGGDRVLLGLHRALTGRDVAIAAACPSCGVLGEVVLTADTLPPPSGVGDGPVRPPTYADLAGLPVGSAGAAELLRRCTVAGRGPATADDLAGVDDSLCGPLVFGCPACAEPVRCAVDAQTLALRGLLDLLRRYDREIHLLAAAYHWDLATIEALPDSRRSRLAAYVEAER</sequence>
<evidence type="ECO:0000313" key="3">
    <source>
        <dbReference type="Proteomes" id="UP001595912"/>
    </source>
</evidence>
<keyword evidence="1" id="KW-0732">Signal</keyword>
<keyword evidence="3" id="KW-1185">Reference proteome</keyword>
<dbReference type="RefSeq" id="WP_380116097.1">
    <property type="nucleotide sequence ID" value="NZ_JBHSIU010000018.1"/>
</dbReference>
<accession>A0ABV9VW51</accession>
<gene>
    <name evidence="2" type="ORF">ACFPIJ_17475</name>
</gene>
<feature type="signal peptide" evidence="1">
    <location>
        <begin position="1"/>
        <end position="18"/>
    </location>
</feature>
<evidence type="ECO:0000313" key="2">
    <source>
        <dbReference type="EMBL" id="MFC4999618.1"/>
    </source>
</evidence>
<name>A0ABV9VW51_9ACTN</name>
<dbReference type="Proteomes" id="UP001595912">
    <property type="component" value="Unassembled WGS sequence"/>
</dbReference>
<feature type="chain" id="PRO_5047185718" evidence="1">
    <location>
        <begin position="19"/>
        <end position="216"/>
    </location>
</feature>
<dbReference type="EMBL" id="JBHSIU010000018">
    <property type="protein sequence ID" value="MFC4999618.1"/>
    <property type="molecule type" value="Genomic_DNA"/>
</dbReference>
<organism evidence="2 3">
    <name type="scientific">Dactylosporangium cerinum</name>
    <dbReference type="NCBI Taxonomy" id="1434730"/>
    <lineage>
        <taxon>Bacteria</taxon>
        <taxon>Bacillati</taxon>
        <taxon>Actinomycetota</taxon>
        <taxon>Actinomycetes</taxon>
        <taxon>Micromonosporales</taxon>
        <taxon>Micromonosporaceae</taxon>
        <taxon>Dactylosporangium</taxon>
    </lineage>
</organism>